<dbReference type="PANTHER" id="PTHR45661:SF3">
    <property type="entry name" value="IG-LIKE DOMAIN-CONTAINING PROTEIN"/>
    <property type="match status" value="1"/>
</dbReference>
<sequence length="419" mass="43082">MINSIKFHIKIMVYMGILLAFLMGCSSPAGSEPSISVNSIKLPPQAILNAGKTRALAPVLETTGNGTAELVWSSSNSAVATITQDGKVTAVGTGGDTAEITVTVSGTSLSARCVIAIAHDASMFTPGISGDAVTIIGCTVIDPVVVVPEQIDGKVVIAIGANAFENKNTLTEVYLPDAIREIGDYAFFTCTNLTSISLPAATTIGDSAFSTCTNLTSISFPAAATIGDGAFSTCTNLTSISLPSATTIGENAFAVCTNLTSISLPSATTIGESVFFHCTNLTSISLPVATTIGEAAFYVCNSLTSISLPSATTIGDSAFYSCSGLTSISLPSATTIGERTFKECTILARISLPVVTAIGNDTFYGCTELNSIALSANCTFNSSGNSAAWDAFYNYYKNTGGQRAGTYTLNNGSWTGPVL</sequence>
<dbReference type="InterPro" id="IPR003343">
    <property type="entry name" value="Big_2"/>
</dbReference>
<dbReference type="SUPFAM" id="SSF52058">
    <property type="entry name" value="L domain-like"/>
    <property type="match status" value="1"/>
</dbReference>
<gene>
    <name evidence="2" type="ORF">JFL75_14715</name>
</gene>
<proteinExistence type="predicted"/>
<dbReference type="EMBL" id="CP067089">
    <property type="protein sequence ID" value="QQO08177.1"/>
    <property type="molecule type" value="Genomic_DNA"/>
</dbReference>
<accession>A0A7T8B979</accession>
<dbReference type="PROSITE" id="PS51257">
    <property type="entry name" value="PROKAR_LIPOPROTEIN"/>
    <property type="match status" value="1"/>
</dbReference>
<dbReference type="KEGG" id="bhc:JFL75_14715"/>
<dbReference type="Gene3D" id="2.60.40.1080">
    <property type="match status" value="1"/>
</dbReference>
<dbReference type="Proteomes" id="UP000595917">
    <property type="component" value="Chromosome"/>
</dbReference>
<dbReference type="Pfam" id="PF02368">
    <property type="entry name" value="Big_2"/>
    <property type="match status" value="1"/>
</dbReference>
<name>A0A7T8B979_9SPIR</name>
<dbReference type="RefSeq" id="WP_215625483.1">
    <property type="nucleotide sequence ID" value="NZ_CP067089.2"/>
</dbReference>
<evidence type="ECO:0000313" key="2">
    <source>
        <dbReference type="EMBL" id="QQO08177.1"/>
    </source>
</evidence>
<dbReference type="SMART" id="SM00635">
    <property type="entry name" value="BID_2"/>
    <property type="match status" value="1"/>
</dbReference>
<dbReference type="InterPro" id="IPR053139">
    <property type="entry name" value="Surface_bspA-like"/>
</dbReference>
<dbReference type="PANTHER" id="PTHR45661">
    <property type="entry name" value="SURFACE ANTIGEN"/>
    <property type="match status" value="1"/>
</dbReference>
<organism evidence="2 3">
    <name type="scientific">Breznakiella homolactica</name>
    <dbReference type="NCBI Taxonomy" id="2798577"/>
    <lineage>
        <taxon>Bacteria</taxon>
        <taxon>Pseudomonadati</taxon>
        <taxon>Spirochaetota</taxon>
        <taxon>Spirochaetia</taxon>
        <taxon>Spirochaetales</taxon>
        <taxon>Breznakiellaceae</taxon>
        <taxon>Breznakiella</taxon>
    </lineage>
</organism>
<reference evidence="2" key="1">
    <citation type="submission" date="2021-01" db="EMBL/GenBank/DDBJ databases">
        <title>Description of Breznakiella homolactica.</title>
        <authorList>
            <person name="Song Y."/>
            <person name="Brune A."/>
        </authorList>
    </citation>
    <scope>NUCLEOTIDE SEQUENCE</scope>
    <source>
        <strain evidence="2">RmG30</strain>
    </source>
</reference>
<evidence type="ECO:0000259" key="1">
    <source>
        <dbReference type="SMART" id="SM00635"/>
    </source>
</evidence>
<keyword evidence="3" id="KW-1185">Reference proteome</keyword>
<dbReference type="Pfam" id="PF13306">
    <property type="entry name" value="LRR_5"/>
    <property type="match status" value="2"/>
</dbReference>
<dbReference type="InterPro" id="IPR032675">
    <property type="entry name" value="LRR_dom_sf"/>
</dbReference>
<evidence type="ECO:0000313" key="3">
    <source>
        <dbReference type="Proteomes" id="UP000595917"/>
    </source>
</evidence>
<dbReference type="SUPFAM" id="SSF49373">
    <property type="entry name" value="Invasin/intimin cell-adhesion fragments"/>
    <property type="match status" value="1"/>
</dbReference>
<dbReference type="Gene3D" id="3.80.10.10">
    <property type="entry name" value="Ribonuclease Inhibitor"/>
    <property type="match status" value="3"/>
</dbReference>
<protein>
    <submittedName>
        <fullName evidence="2">Leucine-rich repeat protein</fullName>
    </submittedName>
</protein>
<dbReference type="InterPro" id="IPR026906">
    <property type="entry name" value="LRR_5"/>
</dbReference>
<dbReference type="AlphaFoldDB" id="A0A7T8B979"/>
<dbReference type="InterPro" id="IPR008964">
    <property type="entry name" value="Invasin/intimin_cell_adhesion"/>
</dbReference>
<feature type="domain" description="BIG2" evidence="1">
    <location>
        <begin position="36"/>
        <end position="114"/>
    </location>
</feature>